<dbReference type="EC" id="2.5.1.6" evidence="5 13"/>
<evidence type="ECO:0000259" key="16">
    <source>
        <dbReference type="Pfam" id="PF00438"/>
    </source>
</evidence>
<reference evidence="19 20" key="1">
    <citation type="journal article" date="2016" name="Nat. Commun.">
        <title>Thousands of microbial genomes shed light on interconnected biogeochemical processes in an aquifer system.</title>
        <authorList>
            <person name="Anantharaman K."/>
            <person name="Brown C.T."/>
            <person name="Hug L.A."/>
            <person name="Sharon I."/>
            <person name="Castelle C.J."/>
            <person name="Probst A.J."/>
            <person name="Thomas B.C."/>
            <person name="Singh A."/>
            <person name="Wilkins M.J."/>
            <person name="Karaoz U."/>
            <person name="Brodie E.L."/>
            <person name="Williams K.H."/>
            <person name="Hubbard S.S."/>
            <person name="Banfield J.F."/>
        </authorList>
    </citation>
    <scope>NUCLEOTIDE SEQUENCE [LARGE SCALE GENOMIC DNA]</scope>
</reference>
<evidence type="ECO:0000256" key="4">
    <source>
        <dbReference type="ARBA" id="ARBA00009685"/>
    </source>
</evidence>
<evidence type="ECO:0000256" key="6">
    <source>
        <dbReference type="ARBA" id="ARBA00022563"/>
    </source>
</evidence>
<dbReference type="GO" id="GO:0046872">
    <property type="term" value="F:metal ion binding"/>
    <property type="evidence" value="ECO:0007669"/>
    <property type="project" value="UniProtKB-KW"/>
</dbReference>
<evidence type="ECO:0000313" key="20">
    <source>
        <dbReference type="Proteomes" id="UP000178510"/>
    </source>
</evidence>
<dbReference type="GO" id="GO:0005524">
    <property type="term" value="F:ATP binding"/>
    <property type="evidence" value="ECO:0007669"/>
    <property type="project" value="UniProtKB-KW"/>
</dbReference>
<keyword evidence="12 14" id="KW-0630">Potassium</keyword>
<comment type="subunit">
    <text evidence="14">Homotetramer.</text>
</comment>
<protein>
    <recommendedName>
        <fullName evidence="5 13">Methionine adenosyltransferase</fullName>
        <ecNumber evidence="5 13">2.5.1.6</ecNumber>
    </recommendedName>
</protein>
<feature type="domain" description="S-adenosylmethionine synthetase central" evidence="17">
    <location>
        <begin position="104"/>
        <end position="212"/>
    </location>
</feature>
<comment type="pathway">
    <text evidence="3">Amino-acid biosynthesis; S-adenosyl-L-methionine biosynthesis; S-adenosyl-L-methionine from L-methionine: step 1/1.</text>
</comment>
<evidence type="ECO:0000256" key="14">
    <source>
        <dbReference type="RuleBase" id="RU000542"/>
    </source>
</evidence>
<dbReference type="InterPro" id="IPR022630">
    <property type="entry name" value="S-AdoMet_synt_C"/>
</dbReference>
<keyword evidence="6" id="KW-0554">One-carbon metabolism</keyword>
<evidence type="ECO:0000256" key="9">
    <source>
        <dbReference type="ARBA" id="ARBA00022741"/>
    </source>
</evidence>
<name>A0A1G2KSL2_9BACT</name>
<dbReference type="EMBL" id="MHQM01000050">
    <property type="protein sequence ID" value="OHA02343.1"/>
    <property type="molecule type" value="Genomic_DNA"/>
</dbReference>
<evidence type="ECO:0000256" key="13">
    <source>
        <dbReference type="NCBIfam" id="TIGR01034"/>
    </source>
</evidence>
<dbReference type="CDD" id="cd18079">
    <property type="entry name" value="S-AdoMet_synt"/>
    <property type="match status" value="1"/>
</dbReference>
<dbReference type="NCBIfam" id="TIGR01034">
    <property type="entry name" value="metK"/>
    <property type="match status" value="1"/>
</dbReference>
<comment type="cofactor">
    <cofactor evidence="2">
        <name>K(+)</name>
        <dbReference type="ChEBI" id="CHEBI:29103"/>
    </cofactor>
</comment>
<keyword evidence="7 19" id="KW-0808">Transferase</keyword>
<proteinExistence type="inferred from homology"/>
<sequence length="350" mass="37978">MRNNQTYTVESVTSGHPDKICDQVSDAILDAYIVQDPTSRVAVETFGSHGLFVAGGEVTSRGSVDAAKIARTFYRDLGYKDDLQIMTNIVQQSPDIAQGVDTGGAGDQGIMYGYATKETPEYMPRAVALVHKLVQGLEHLRKTDPECSWLGPDGKSQITMEDGKVRTVLISCQHADSIEQPQIKEILTRKLIGPVMGDLTGIEVLVNPTGKFIIGGFAADTGLTGRKIIVDTYGGLVRHGGGCFSGKDPTKVDRSAAYMARFAAKNVVANGLAKECTIAVAYAIGRAEPLMVYAEAEDGRDVSAVVKEKFDFRPKEIIERLNLRRPIYAATAAYGHFGREGFPWEEIISL</sequence>
<gene>
    <name evidence="19" type="ORF">A3J58_01885</name>
</gene>
<dbReference type="PIRSF" id="PIRSF000497">
    <property type="entry name" value="MAT"/>
    <property type="match status" value="1"/>
</dbReference>
<dbReference type="Proteomes" id="UP000178510">
    <property type="component" value="Unassembled WGS sequence"/>
</dbReference>
<feature type="domain" description="S-adenosylmethionine synthetase N-terminal" evidence="16">
    <location>
        <begin position="6"/>
        <end position="91"/>
    </location>
</feature>
<evidence type="ECO:0000256" key="8">
    <source>
        <dbReference type="ARBA" id="ARBA00022723"/>
    </source>
</evidence>
<keyword evidence="10" id="KW-0067">ATP-binding</keyword>
<feature type="domain" description="S-adenosylmethionine synthetase C-terminal" evidence="18">
    <location>
        <begin position="214"/>
        <end position="345"/>
    </location>
</feature>
<dbReference type="Pfam" id="PF02773">
    <property type="entry name" value="S-AdoMet_synt_C"/>
    <property type="match status" value="1"/>
</dbReference>
<dbReference type="SUPFAM" id="SSF55973">
    <property type="entry name" value="S-adenosylmethionine synthetase"/>
    <property type="match status" value="3"/>
</dbReference>
<evidence type="ECO:0000256" key="3">
    <source>
        <dbReference type="ARBA" id="ARBA00005224"/>
    </source>
</evidence>
<dbReference type="InterPro" id="IPR002133">
    <property type="entry name" value="S-AdoMet_synthetase"/>
</dbReference>
<dbReference type="InterPro" id="IPR022631">
    <property type="entry name" value="ADOMET_SYNTHASE_CS"/>
</dbReference>
<comment type="caution">
    <text evidence="19">The sequence shown here is derived from an EMBL/GenBank/DDBJ whole genome shotgun (WGS) entry which is preliminary data.</text>
</comment>
<keyword evidence="11 14" id="KW-0460">Magnesium</keyword>
<evidence type="ECO:0000313" key="19">
    <source>
        <dbReference type="EMBL" id="OHA02343.1"/>
    </source>
</evidence>
<dbReference type="Pfam" id="PF02772">
    <property type="entry name" value="S-AdoMet_synt_M"/>
    <property type="match status" value="1"/>
</dbReference>
<dbReference type="GO" id="GO:0006730">
    <property type="term" value="P:one-carbon metabolic process"/>
    <property type="evidence" value="ECO:0007669"/>
    <property type="project" value="UniProtKB-KW"/>
</dbReference>
<dbReference type="PROSITE" id="PS00376">
    <property type="entry name" value="ADOMET_SYNTHASE_1"/>
    <property type="match status" value="1"/>
</dbReference>
<dbReference type="UniPathway" id="UPA00315">
    <property type="reaction ID" value="UER00080"/>
</dbReference>
<evidence type="ECO:0000259" key="17">
    <source>
        <dbReference type="Pfam" id="PF02772"/>
    </source>
</evidence>
<comment type="similarity">
    <text evidence="4 15">Belongs to the AdoMet synthase family.</text>
</comment>
<evidence type="ECO:0000256" key="2">
    <source>
        <dbReference type="ARBA" id="ARBA00001958"/>
    </source>
</evidence>
<accession>A0A1G2KSL2</accession>
<dbReference type="PANTHER" id="PTHR11964">
    <property type="entry name" value="S-ADENOSYLMETHIONINE SYNTHETASE"/>
    <property type="match status" value="1"/>
</dbReference>
<dbReference type="Pfam" id="PF00438">
    <property type="entry name" value="S-AdoMet_synt_N"/>
    <property type="match status" value="1"/>
</dbReference>
<organism evidence="19 20">
    <name type="scientific">Candidatus Sungbacteria bacterium RIFCSPHIGHO2_02_FULL_52_23</name>
    <dbReference type="NCBI Taxonomy" id="1802274"/>
    <lineage>
        <taxon>Bacteria</taxon>
        <taxon>Candidatus Sungiibacteriota</taxon>
    </lineage>
</organism>
<dbReference type="STRING" id="1802274.A3J58_01885"/>
<keyword evidence="9" id="KW-0547">Nucleotide-binding</keyword>
<comment type="subcellular location">
    <subcellularLocation>
        <location evidence="14">Cytoplasm</location>
    </subcellularLocation>
</comment>
<evidence type="ECO:0000256" key="10">
    <source>
        <dbReference type="ARBA" id="ARBA00022840"/>
    </source>
</evidence>
<dbReference type="InterPro" id="IPR022636">
    <property type="entry name" value="S-AdoMet_synthetase_sfam"/>
</dbReference>
<dbReference type="InterPro" id="IPR022628">
    <property type="entry name" value="S-AdoMet_synt_N"/>
</dbReference>
<dbReference type="GO" id="GO:0004478">
    <property type="term" value="F:methionine adenosyltransferase activity"/>
    <property type="evidence" value="ECO:0007669"/>
    <property type="project" value="UniProtKB-UniRule"/>
</dbReference>
<dbReference type="PROSITE" id="PS00377">
    <property type="entry name" value="ADOMET_SYNTHASE_2"/>
    <property type="match status" value="1"/>
</dbReference>
<evidence type="ECO:0000256" key="12">
    <source>
        <dbReference type="ARBA" id="ARBA00022958"/>
    </source>
</evidence>
<dbReference type="InterPro" id="IPR022629">
    <property type="entry name" value="S-AdoMet_synt_central"/>
</dbReference>
<dbReference type="AlphaFoldDB" id="A0A1G2KSL2"/>
<dbReference type="Gene3D" id="3.30.300.10">
    <property type="match status" value="3"/>
</dbReference>
<dbReference type="GO" id="GO:0005737">
    <property type="term" value="C:cytoplasm"/>
    <property type="evidence" value="ECO:0007669"/>
    <property type="project" value="UniProtKB-SubCell"/>
</dbReference>
<evidence type="ECO:0000256" key="11">
    <source>
        <dbReference type="ARBA" id="ARBA00022842"/>
    </source>
</evidence>
<evidence type="ECO:0000259" key="18">
    <source>
        <dbReference type="Pfam" id="PF02773"/>
    </source>
</evidence>
<comment type="cofactor">
    <cofactor evidence="1">
        <name>Mg(2+)</name>
        <dbReference type="ChEBI" id="CHEBI:18420"/>
    </cofactor>
</comment>
<evidence type="ECO:0000256" key="15">
    <source>
        <dbReference type="RuleBase" id="RU004462"/>
    </source>
</evidence>
<evidence type="ECO:0000256" key="5">
    <source>
        <dbReference type="ARBA" id="ARBA00012828"/>
    </source>
</evidence>
<keyword evidence="8 14" id="KW-0479">Metal-binding</keyword>
<evidence type="ECO:0000256" key="7">
    <source>
        <dbReference type="ARBA" id="ARBA00022679"/>
    </source>
</evidence>
<evidence type="ECO:0000256" key="1">
    <source>
        <dbReference type="ARBA" id="ARBA00001946"/>
    </source>
</evidence>
<dbReference type="GO" id="GO:0006556">
    <property type="term" value="P:S-adenosylmethionine biosynthetic process"/>
    <property type="evidence" value="ECO:0007669"/>
    <property type="project" value="UniProtKB-UniRule"/>
</dbReference>